<dbReference type="GO" id="GO:0006383">
    <property type="term" value="P:transcription by RNA polymerase III"/>
    <property type="evidence" value="ECO:0007669"/>
    <property type="project" value="TreeGrafter"/>
</dbReference>
<dbReference type="Gene3D" id="2.130.10.10">
    <property type="entry name" value="YVTN repeat-like/Quinoprotein amine dehydrogenase"/>
    <property type="match status" value="1"/>
</dbReference>
<reference evidence="5 6" key="1">
    <citation type="submission" date="2016-07" db="EMBL/GenBank/DDBJ databases">
        <title>Draft genome of the white-rot fungus Obba rivulosa 3A-2.</title>
        <authorList>
            <consortium name="DOE Joint Genome Institute"/>
            <person name="Miettinen O."/>
            <person name="Riley R."/>
            <person name="Acob R."/>
            <person name="Barry K."/>
            <person name="Cullen D."/>
            <person name="De Vries R."/>
            <person name="Hainaut M."/>
            <person name="Hatakka A."/>
            <person name="Henrissat B."/>
            <person name="Hilden K."/>
            <person name="Kuo R."/>
            <person name="Labutti K."/>
            <person name="Lipzen A."/>
            <person name="Makela M.R."/>
            <person name="Sandor L."/>
            <person name="Spatafora J.W."/>
            <person name="Grigoriev I.V."/>
            <person name="Hibbett D.S."/>
        </authorList>
    </citation>
    <scope>NUCLEOTIDE SEQUENCE [LARGE SCALE GENOMIC DNA]</scope>
    <source>
        <strain evidence="5 6">3A-2</strain>
    </source>
</reference>
<dbReference type="InterPro" id="IPR015943">
    <property type="entry name" value="WD40/YVTN_repeat-like_dom_sf"/>
</dbReference>
<feature type="region of interest" description="Disordered" evidence="4">
    <location>
        <begin position="1"/>
        <end position="118"/>
    </location>
</feature>
<dbReference type="AlphaFoldDB" id="A0A8E2DQB8"/>
<accession>A0A8E2DQB8</accession>
<dbReference type="GO" id="GO:0005634">
    <property type="term" value="C:nucleus"/>
    <property type="evidence" value="ECO:0007669"/>
    <property type="project" value="UniProtKB-SubCell"/>
</dbReference>
<proteinExistence type="predicted"/>
<evidence type="ECO:0000256" key="3">
    <source>
        <dbReference type="ARBA" id="ARBA00023242"/>
    </source>
</evidence>
<dbReference type="PANTHER" id="PTHR15052:SF2">
    <property type="entry name" value="GENERAL TRANSCRIPTION FACTOR 3C POLYPEPTIDE 2"/>
    <property type="match status" value="1"/>
</dbReference>
<evidence type="ECO:0000256" key="2">
    <source>
        <dbReference type="ARBA" id="ARBA00023163"/>
    </source>
</evidence>
<gene>
    <name evidence="5" type="ORF">OBBRIDRAFT_817558</name>
</gene>
<evidence type="ECO:0000313" key="5">
    <source>
        <dbReference type="EMBL" id="OCH93813.1"/>
    </source>
</evidence>
<organism evidence="5 6">
    <name type="scientific">Obba rivulosa</name>
    <dbReference type="NCBI Taxonomy" id="1052685"/>
    <lineage>
        <taxon>Eukaryota</taxon>
        <taxon>Fungi</taxon>
        <taxon>Dikarya</taxon>
        <taxon>Basidiomycota</taxon>
        <taxon>Agaricomycotina</taxon>
        <taxon>Agaricomycetes</taxon>
        <taxon>Polyporales</taxon>
        <taxon>Gelatoporiaceae</taxon>
        <taxon>Obba</taxon>
    </lineage>
</organism>
<dbReference type="GO" id="GO:0000127">
    <property type="term" value="C:transcription factor TFIIIC complex"/>
    <property type="evidence" value="ECO:0007669"/>
    <property type="project" value="TreeGrafter"/>
</dbReference>
<comment type="subcellular location">
    <subcellularLocation>
        <location evidence="1">Nucleus</location>
    </subcellularLocation>
</comment>
<keyword evidence="3" id="KW-0539">Nucleus</keyword>
<dbReference type="SUPFAM" id="SSF50978">
    <property type="entry name" value="WD40 repeat-like"/>
    <property type="match status" value="1"/>
</dbReference>
<feature type="compositionally biased region" description="Polar residues" evidence="4">
    <location>
        <begin position="97"/>
        <end position="113"/>
    </location>
</feature>
<keyword evidence="6" id="KW-1185">Reference proteome</keyword>
<feature type="compositionally biased region" description="Acidic residues" evidence="4">
    <location>
        <begin position="54"/>
        <end position="76"/>
    </location>
</feature>
<feature type="region of interest" description="Disordered" evidence="4">
    <location>
        <begin position="365"/>
        <end position="389"/>
    </location>
</feature>
<protein>
    <submittedName>
        <fullName evidence="5">Uncharacterized protein</fullName>
    </submittedName>
</protein>
<name>A0A8E2DQB8_9APHY</name>
<dbReference type="InterPro" id="IPR052416">
    <property type="entry name" value="GTF3C_component"/>
</dbReference>
<evidence type="ECO:0000256" key="1">
    <source>
        <dbReference type="ARBA" id="ARBA00004123"/>
    </source>
</evidence>
<dbReference type="EMBL" id="KV722350">
    <property type="protein sequence ID" value="OCH93813.1"/>
    <property type="molecule type" value="Genomic_DNA"/>
</dbReference>
<dbReference type="OrthoDB" id="4703at2759"/>
<feature type="compositionally biased region" description="Polar residues" evidence="4">
    <location>
        <begin position="365"/>
        <end position="374"/>
    </location>
</feature>
<dbReference type="PANTHER" id="PTHR15052">
    <property type="entry name" value="RNA POLYMERASE III TRANSCRIPTION INITIATION FACTOR COMPLEX SUBUNIT"/>
    <property type="match status" value="1"/>
</dbReference>
<dbReference type="InterPro" id="IPR036322">
    <property type="entry name" value="WD40_repeat_dom_sf"/>
</dbReference>
<dbReference type="Proteomes" id="UP000250043">
    <property type="component" value="Unassembled WGS sequence"/>
</dbReference>
<evidence type="ECO:0000256" key="4">
    <source>
        <dbReference type="SAM" id="MobiDB-lite"/>
    </source>
</evidence>
<keyword evidence="2" id="KW-0804">Transcription</keyword>
<evidence type="ECO:0000313" key="6">
    <source>
        <dbReference type="Proteomes" id="UP000250043"/>
    </source>
</evidence>
<sequence>MRRQLRTRTSRPNYATMFQFEDAEDAGPSGQRPFIQEEEDSGSDFAPEANAGEQAEEEEEDEEDDLEDEVEDEAKEEEARQGKTSWLGSISAHDISVVSTGRNTGRPSTSKASQPRRKAISLAPSLSVSGAGLRQAYSLPNVHHRHRAIPLWRKTGLSECPTEPPRLFGPNSTELMNSWGAIPAISERIGRAWGYNVGPGPLWELLEDRGWFKEAIDGVNADEEKKRRPRVHEDVHASTYTLLSAQDARSYLPHETRGTDHADSHPPPPVICSLGPFGEQTRVQMQMFDSRKIVEFIPGSRSHVFNAGAPVWGLDWCPIHPDDRPRNSYKQYLAVAPFPSRDHSPVIGSRVQRPAPACIQIWSLGPSQEPATNDNAEKKTGKGTGREDDAGEVQCEMVLCLDAGPALEVKWCPLPANTSSERSTSEAKLGILAGTFEDGSLSLYAVPYPEQVRAEAEATLPEGPVYVRVAEPLIRIEVEGTTCYTLDWANSEVIAVGCTNGAIAVYNVREALKASDRSNILPTHYFTVHQSAVRAISWIRAPSVSATGEYTDSNPTVIASGGYDGVECVTDIQDLLGNVVNRTRDVINTLCYSAYAGGVITIDHENMVKSYSLSPAMLGRGHTILEPDGPPWSVHASDYHPQLAVGASDGSCLTTNTLRSTRRGGSVPFLMHKIYQLDYSRTTGEFRMLERFLPQELQDRPTATRANKVMPVGTGAWPPEIGVQRVVWNDGNGIGRTPLLASATGSGLCRVDWLLGRWMRDRVPYYGVQGIRGEIGDVAMDEDDSE</sequence>
<feature type="compositionally biased region" description="Basic and acidic residues" evidence="4">
    <location>
        <begin position="375"/>
        <end position="388"/>
    </location>
</feature>